<dbReference type="GO" id="GO:0004190">
    <property type="term" value="F:aspartic-type endopeptidase activity"/>
    <property type="evidence" value="ECO:0007669"/>
    <property type="project" value="UniProtKB-KW"/>
</dbReference>
<dbReference type="InterPro" id="IPR043502">
    <property type="entry name" value="DNA/RNA_pol_sf"/>
</dbReference>
<keyword evidence="2" id="KW-0378">Hydrolase</keyword>
<dbReference type="STRING" id="35608.A0A2U1LS26"/>
<sequence length="1012" mass="115891">MPVPVPPVVDSLLLGDEVELDVDVGLDDEVGLEDDVGLDDEVGLEDEVGIDDDDDEDDSDDDEEEDDEEFMDEDQDVPPMPPSHVISDVTYESDTSEALGYALEAEVPTTYEIGESSTAARVTPSELIASMSHLRRDIAWCRNSHKNITRRVGDRQFEVAGLRREVQDDKRAAGEMYMEHQRQIFMDLMNRVCKPYLDKFVIVFIDDILIYSKSEEEHKRHLATILKLLKDEQLYAKFSKCEFWIRQVQFLGHVIDSEGLHVDPAKIEAIEKWATPINATEIRQFLGLAWYYRRFIEGFSKISKPLTALTHKDKKYEWGEEEEKAFQILKQKLCSAPILALPDGVEDFVVYCDALYQGLGAVLMQRGKVMAYDSRQLKTHEEKYTTHDLELGAVVFALKLWRHYLYETLSDYDCEIRYHPGKANVVADALSRKERLKPLPVRALVLTINSNLPAQILQAQEEVVRQGDLKGEKLDGMIEKKKLEKRTDGTLCYKGRSWVPLFGGLRDLILLESHKSKYSIHPGSDKISWMPLFGGLRDLILLESHKSKYSIHPGSDKMYQDVKKLYWWPNMKAEIADYVRKCLTCAKVKAEHQKPSGLLEQPEIPEWKWERIMMDFITKLPKTATGFDAIWVIVDRLTKSAHFLPIRENYSMDKLTRLYVKEIVSRHGAPVSIISDRDSRLNTSDSYINLCVIETWAIVASEQRFRNQKKEGREGLIVCDKQQPKSCDSKKLKDMPEDKNENNKVVFTAPLASYQCPVLNNTNYTLWALRMKKILMTNGVWDLIEGTSSSKEIDVKKDSSASAYLFQGLPEDLQMHVAGCETAKEIWDSLKSRFIGTEDAATCGLTFDEQTKVRKVLNAVPDKFLPVVATIEMIVDFKTVKLEEIIGNLKTYEERVKFRKGSQEDNSEKLLLTRQRNNRSYKRDYGNGRQGSGNQTRGRGKYRSEGYTLDKSDGTDNKPRRNGDKSQINCYKCGKLGHYAYECPSKKKEEVEALLVENDDEPALLMCLIDEN</sequence>
<keyword evidence="4" id="KW-0511">Multifunctional enzyme</keyword>
<evidence type="ECO:0000259" key="8">
    <source>
        <dbReference type="PROSITE" id="PS50994"/>
    </source>
</evidence>
<dbReference type="PROSITE" id="PS50158">
    <property type="entry name" value="ZF_CCHC"/>
    <property type="match status" value="1"/>
</dbReference>
<gene>
    <name evidence="9" type="ORF">CTI12_AA450230</name>
</gene>
<dbReference type="PROSITE" id="PS50994">
    <property type="entry name" value="INTEGRASE"/>
    <property type="match status" value="1"/>
</dbReference>
<dbReference type="InterPro" id="IPR036397">
    <property type="entry name" value="RNaseH_sf"/>
</dbReference>
<dbReference type="Gene3D" id="1.10.340.70">
    <property type="match status" value="1"/>
</dbReference>
<keyword evidence="9" id="KW-0548">Nucleotidyltransferase</keyword>
<dbReference type="InterPro" id="IPR001584">
    <property type="entry name" value="Integrase_cat-core"/>
</dbReference>
<dbReference type="CDD" id="cd09274">
    <property type="entry name" value="RNase_HI_RT_Ty3"/>
    <property type="match status" value="1"/>
</dbReference>
<feature type="domain" description="CCHC-type" evidence="7">
    <location>
        <begin position="970"/>
        <end position="985"/>
    </location>
</feature>
<feature type="domain" description="Integrase catalytic" evidence="8">
    <location>
        <begin position="601"/>
        <end position="691"/>
    </location>
</feature>
<dbReference type="Gene3D" id="3.30.70.270">
    <property type="match status" value="2"/>
</dbReference>
<reference evidence="9 10" key="1">
    <citation type="journal article" date="2018" name="Mol. Plant">
        <title>The genome of Artemisia annua provides insight into the evolution of Asteraceae family and artemisinin biosynthesis.</title>
        <authorList>
            <person name="Shen Q."/>
            <person name="Zhang L."/>
            <person name="Liao Z."/>
            <person name="Wang S."/>
            <person name="Yan T."/>
            <person name="Shi P."/>
            <person name="Liu M."/>
            <person name="Fu X."/>
            <person name="Pan Q."/>
            <person name="Wang Y."/>
            <person name="Lv Z."/>
            <person name="Lu X."/>
            <person name="Zhang F."/>
            <person name="Jiang W."/>
            <person name="Ma Y."/>
            <person name="Chen M."/>
            <person name="Hao X."/>
            <person name="Li L."/>
            <person name="Tang Y."/>
            <person name="Lv G."/>
            <person name="Zhou Y."/>
            <person name="Sun X."/>
            <person name="Brodelius P.E."/>
            <person name="Rose J.K.C."/>
            <person name="Tang K."/>
        </authorList>
    </citation>
    <scope>NUCLEOTIDE SEQUENCE [LARGE SCALE GENOMIC DNA]</scope>
    <source>
        <strain evidence="10">cv. Huhao1</strain>
        <tissue evidence="9">Leaf</tissue>
    </source>
</reference>
<dbReference type="Gene3D" id="4.10.60.10">
    <property type="entry name" value="Zinc finger, CCHC-type"/>
    <property type="match status" value="1"/>
</dbReference>
<comment type="caution">
    <text evidence="9">The sequence shown here is derived from an EMBL/GenBank/DDBJ whole genome shotgun (WGS) entry which is preliminary data.</text>
</comment>
<evidence type="ECO:0000259" key="7">
    <source>
        <dbReference type="PROSITE" id="PS50158"/>
    </source>
</evidence>
<protein>
    <submittedName>
        <fullName evidence="9">Reverse transcriptase domain-containing protein</fullName>
    </submittedName>
</protein>
<dbReference type="PANTHER" id="PTHR37984">
    <property type="entry name" value="PROTEIN CBG26694"/>
    <property type="match status" value="1"/>
</dbReference>
<feature type="compositionally biased region" description="Acidic residues" evidence="6">
    <location>
        <begin position="31"/>
        <end position="76"/>
    </location>
</feature>
<dbReference type="SUPFAM" id="SSF56672">
    <property type="entry name" value="DNA/RNA polymerases"/>
    <property type="match status" value="1"/>
</dbReference>
<keyword evidence="2" id="KW-0064">Aspartyl protease</keyword>
<dbReference type="GO" id="GO:0006508">
    <property type="term" value="P:proteolysis"/>
    <property type="evidence" value="ECO:0007669"/>
    <property type="project" value="UniProtKB-KW"/>
</dbReference>
<dbReference type="Gene3D" id="3.30.420.10">
    <property type="entry name" value="Ribonuclease H-like superfamily/Ribonuclease H"/>
    <property type="match status" value="1"/>
</dbReference>
<evidence type="ECO:0000256" key="4">
    <source>
        <dbReference type="ARBA" id="ARBA00023268"/>
    </source>
</evidence>
<evidence type="ECO:0000313" key="9">
    <source>
        <dbReference type="EMBL" id="PWA51791.1"/>
    </source>
</evidence>
<dbReference type="AlphaFoldDB" id="A0A2U1LS26"/>
<keyword evidence="5" id="KW-0862">Zinc</keyword>
<keyword evidence="5" id="KW-0479">Metal-binding</keyword>
<evidence type="ECO:0000256" key="6">
    <source>
        <dbReference type="SAM" id="MobiDB-lite"/>
    </source>
</evidence>
<dbReference type="GO" id="GO:0008270">
    <property type="term" value="F:zinc ion binding"/>
    <property type="evidence" value="ECO:0007669"/>
    <property type="project" value="UniProtKB-KW"/>
</dbReference>
<dbReference type="FunFam" id="3.30.70.270:FF:000026">
    <property type="entry name" value="Transposon Ty3-G Gag-Pol polyprotein"/>
    <property type="match status" value="1"/>
</dbReference>
<keyword evidence="1" id="KW-0645">Protease</keyword>
<name>A0A2U1LS26_ARTAN</name>
<dbReference type="SUPFAM" id="SSF53098">
    <property type="entry name" value="Ribonuclease H-like"/>
    <property type="match status" value="1"/>
</dbReference>
<dbReference type="Pfam" id="PF00098">
    <property type="entry name" value="zf-CCHC"/>
    <property type="match status" value="1"/>
</dbReference>
<dbReference type="EMBL" id="PKPP01008027">
    <property type="protein sequence ID" value="PWA51791.1"/>
    <property type="molecule type" value="Genomic_DNA"/>
</dbReference>
<proteinExistence type="predicted"/>
<keyword evidence="3" id="KW-0238">DNA-binding</keyword>
<evidence type="ECO:0000256" key="3">
    <source>
        <dbReference type="ARBA" id="ARBA00023125"/>
    </source>
</evidence>
<dbReference type="GO" id="GO:0003964">
    <property type="term" value="F:RNA-directed DNA polymerase activity"/>
    <property type="evidence" value="ECO:0007669"/>
    <property type="project" value="UniProtKB-KW"/>
</dbReference>
<dbReference type="SUPFAM" id="SSF57756">
    <property type="entry name" value="Retrovirus zinc finger-like domains"/>
    <property type="match status" value="1"/>
</dbReference>
<dbReference type="GO" id="GO:0015074">
    <property type="term" value="P:DNA integration"/>
    <property type="evidence" value="ECO:0007669"/>
    <property type="project" value="InterPro"/>
</dbReference>
<dbReference type="Proteomes" id="UP000245207">
    <property type="component" value="Unassembled WGS sequence"/>
</dbReference>
<dbReference type="FunFam" id="3.30.70.270:FF:000003">
    <property type="entry name" value="Transposon Ty3-G Gag-Pol polyprotein"/>
    <property type="match status" value="1"/>
</dbReference>
<dbReference type="InterPro" id="IPR000477">
    <property type="entry name" value="RT_dom"/>
</dbReference>
<dbReference type="InterPro" id="IPR001878">
    <property type="entry name" value="Znf_CCHC"/>
</dbReference>
<keyword evidence="9" id="KW-0808">Transferase</keyword>
<dbReference type="Pfam" id="PF17921">
    <property type="entry name" value="Integrase_H2C2"/>
    <property type="match status" value="1"/>
</dbReference>
<dbReference type="InterPro" id="IPR041577">
    <property type="entry name" value="RT_RNaseH_2"/>
</dbReference>
<evidence type="ECO:0000313" key="10">
    <source>
        <dbReference type="Proteomes" id="UP000245207"/>
    </source>
</evidence>
<dbReference type="Pfam" id="PF14223">
    <property type="entry name" value="Retrotran_gag_2"/>
    <property type="match status" value="1"/>
</dbReference>
<dbReference type="Pfam" id="PF00078">
    <property type="entry name" value="RVT_1"/>
    <property type="match status" value="1"/>
</dbReference>
<evidence type="ECO:0000256" key="2">
    <source>
        <dbReference type="ARBA" id="ARBA00022750"/>
    </source>
</evidence>
<dbReference type="PANTHER" id="PTHR37984:SF5">
    <property type="entry name" value="PROTEIN NYNRIN-LIKE"/>
    <property type="match status" value="1"/>
</dbReference>
<evidence type="ECO:0000256" key="1">
    <source>
        <dbReference type="ARBA" id="ARBA00022670"/>
    </source>
</evidence>
<dbReference type="InterPro" id="IPR050951">
    <property type="entry name" value="Retrovirus_Pol_polyprotein"/>
</dbReference>
<dbReference type="InterPro" id="IPR012337">
    <property type="entry name" value="RNaseH-like_sf"/>
</dbReference>
<feature type="compositionally biased region" description="Basic and acidic residues" evidence="6">
    <location>
        <begin position="942"/>
        <end position="964"/>
    </location>
</feature>
<dbReference type="CDD" id="cd01647">
    <property type="entry name" value="RT_LTR"/>
    <property type="match status" value="1"/>
</dbReference>
<feature type="region of interest" description="Disordered" evidence="6">
    <location>
        <begin position="921"/>
        <end position="964"/>
    </location>
</feature>
<accession>A0A2U1LS26</accession>
<feature type="region of interest" description="Disordered" evidence="6">
    <location>
        <begin position="31"/>
        <end position="84"/>
    </location>
</feature>
<dbReference type="InterPro" id="IPR041588">
    <property type="entry name" value="Integrase_H2C2"/>
</dbReference>
<dbReference type="GO" id="GO:0003677">
    <property type="term" value="F:DNA binding"/>
    <property type="evidence" value="ECO:0007669"/>
    <property type="project" value="UniProtKB-KW"/>
</dbReference>
<organism evidence="9 10">
    <name type="scientific">Artemisia annua</name>
    <name type="common">Sweet wormwood</name>
    <dbReference type="NCBI Taxonomy" id="35608"/>
    <lineage>
        <taxon>Eukaryota</taxon>
        <taxon>Viridiplantae</taxon>
        <taxon>Streptophyta</taxon>
        <taxon>Embryophyta</taxon>
        <taxon>Tracheophyta</taxon>
        <taxon>Spermatophyta</taxon>
        <taxon>Magnoliopsida</taxon>
        <taxon>eudicotyledons</taxon>
        <taxon>Gunneridae</taxon>
        <taxon>Pentapetalae</taxon>
        <taxon>asterids</taxon>
        <taxon>campanulids</taxon>
        <taxon>Asterales</taxon>
        <taxon>Asteraceae</taxon>
        <taxon>Asteroideae</taxon>
        <taxon>Anthemideae</taxon>
        <taxon>Artemisiinae</taxon>
        <taxon>Artemisia</taxon>
    </lineage>
</organism>
<keyword evidence="9" id="KW-0695">RNA-directed DNA polymerase</keyword>
<dbReference type="SMART" id="SM00343">
    <property type="entry name" value="ZnF_C2HC"/>
    <property type="match status" value="1"/>
</dbReference>
<keyword evidence="5" id="KW-0863">Zinc-finger</keyword>
<dbReference type="OrthoDB" id="96655at2759"/>
<dbReference type="InterPro" id="IPR043128">
    <property type="entry name" value="Rev_trsase/Diguanyl_cyclase"/>
</dbReference>
<evidence type="ECO:0000256" key="5">
    <source>
        <dbReference type="PROSITE-ProRule" id="PRU00047"/>
    </source>
</evidence>
<dbReference type="InterPro" id="IPR036875">
    <property type="entry name" value="Znf_CCHC_sf"/>
</dbReference>
<keyword evidence="10" id="KW-1185">Reference proteome</keyword>
<dbReference type="Pfam" id="PF17919">
    <property type="entry name" value="RT_RNaseH_2"/>
    <property type="match status" value="1"/>
</dbReference>